<sequence>MLVLKDLFIGWRSGTMGRVKFGIYTLAVVLLQILALWYSLLNLYSTFAFWLFCLATIIAYYSGFLLLVKRWRELVPYPVLFALASWGMSLISVRYQSMLVATVSCIILLLLVCLPARRGKGAESR</sequence>
<keyword evidence="3" id="KW-1185">Reference proteome</keyword>
<organism evidence="2 3">
    <name type="scientific">Leminorella richardii</name>
    <dbReference type="NCBI Taxonomy" id="158841"/>
    <lineage>
        <taxon>Bacteria</taxon>
        <taxon>Pseudomonadati</taxon>
        <taxon>Pseudomonadota</taxon>
        <taxon>Gammaproteobacteria</taxon>
        <taxon>Enterobacterales</taxon>
        <taxon>Budviciaceae</taxon>
        <taxon>Leminorella</taxon>
    </lineage>
</organism>
<accession>A0A2X4X8B4</accession>
<evidence type="ECO:0000313" key="2">
    <source>
        <dbReference type="EMBL" id="SQI35905.1"/>
    </source>
</evidence>
<feature type="transmembrane region" description="Helical" evidence="1">
    <location>
        <begin position="21"/>
        <end position="41"/>
    </location>
</feature>
<evidence type="ECO:0000313" key="3">
    <source>
        <dbReference type="Proteomes" id="UP000249005"/>
    </source>
</evidence>
<reference evidence="2 3" key="1">
    <citation type="submission" date="2018-06" db="EMBL/GenBank/DDBJ databases">
        <authorList>
            <consortium name="Pathogen Informatics"/>
            <person name="Doyle S."/>
        </authorList>
    </citation>
    <scope>NUCLEOTIDE SEQUENCE [LARGE SCALE GENOMIC DNA]</scope>
    <source>
        <strain evidence="2 3">NCTC12151</strain>
    </source>
</reference>
<dbReference type="Proteomes" id="UP000249005">
    <property type="component" value="Chromosome 1"/>
</dbReference>
<protein>
    <submittedName>
        <fullName evidence="2">Uncharacterized protein</fullName>
    </submittedName>
</protein>
<dbReference type="AlphaFoldDB" id="A0A2X4X8B4"/>
<proteinExistence type="predicted"/>
<keyword evidence="1" id="KW-1133">Transmembrane helix</keyword>
<keyword evidence="1" id="KW-0472">Membrane</keyword>
<dbReference type="EMBL" id="LS483470">
    <property type="protein sequence ID" value="SQI35905.1"/>
    <property type="molecule type" value="Genomic_DNA"/>
</dbReference>
<feature type="transmembrane region" description="Helical" evidence="1">
    <location>
        <begin position="98"/>
        <end position="116"/>
    </location>
</feature>
<dbReference type="KEGG" id="lri:NCTC12151_00530"/>
<keyword evidence="1" id="KW-0812">Transmembrane</keyword>
<feature type="transmembrane region" description="Helical" evidence="1">
    <location>
        <begin position="74"/>
        <end position="92"/>
    </location>
</feature>
<dbReference type="OrthoDB" id="6638633at2"/>
<evidence type="ECO:0000256" key="1">
    <source>
        <dbReference type="SAM" id="Phobius"/>
    </source>
</evidence>
<gene>
    <name evidence="2" type="ORF">NCTC12151_00530</name>
</gene>
<dbReference type="RefSeq" id="WP_111739174.1">
    <property type="nucleotide sequence ID" value="NZ_LR698987.1"/>
</dbReference>
<feature type="transmembrane region" description="Helical" evidence="1">
    <location>
        <begin position="47"/>
        <end position="67"/>
    </location>
</feature>
<name>A0A2X4X8B4_9GAMM</name>